<evidence type="ECO:0000256" key="2">
    <source>
        <dbReference type="ARBA" id="ARBA00023125"/>
    </source>
</evidence>
<evidence type="ECO:0000256" key="4">
    <source>
        <dbReference type="PROSITE-ProRule" id="PRU00335"/>
    </source>
</evidence>
<proteinExistence type="predicted"/>
<dbReference type="InterPro" id="IPR009057">
    <property type="entry name" value="Homeodomain-like_sf"/>
</dbReference>
<dbReference type="PANTHER" id="PTHR47506:SF7">
    <property type="entry name" value="TRANSCRIPTIONAL REGULATORY PROTEIN"/>
    <property type="match status" value="1"/>
</dbReference>
<dbReference type="SUPFAM" id="SSF46689">
    <property type="entry name" value="Homeodomain-like"/>
    <property type="match status" value="1"/>
</dbReference>
<gene>
    <name evidence="6" type="ORF">CDG68_07370</name>
</gene>
<feature type="DNA-binding region" description="H-T-H motif" evidence="4">
    <location>
        <begin position="28"/>
        <end position="47"/>
    </location>
</feature>
<dbReference type="Pfam" id="PF21993">
    <property type="entry name" value="TetR_C_13_2"/>
    <property type="match status" value="1"/>
</dbReference>
<name>A0A3G2T032_9GAMM</name>
<evidence type="ECO:0000313" key="6">
    <source>
        <dbReference type="EMBL" id="AYO53478.1"/>
    </source>
</evidence>
<dbReference type="EMBL" id="CP033133">
    <property type="protein sequence ID" value="AYO53478.1"/>
    <property type="molecule type" value="Genomic_DNA"/>
</dbReference>
<dbReference type="Proteomes" id="UP000279962">
    <property type="component" value="Chromosome"/>
</dbReference>
<dbReference type="SUPFAM" id="SSF48498">
    <property type="entry name" value="Tetracyclin repressor-like, C-terminal domain"/>
    <property type="match status" value="1"/>
</dbReference>
<keyword evidence="1" id="KW-0805">Transcription regulation</keyword>
<reference evidence="6 7" key="1">
    <citation type="submission" date="2018-10" db="EMBL/GenBank/DDBJ databases">
        <title>The complete genome of Acinetobacter wuhouensis strain WCHAW010062.</title>
        <authorList>
            <person name="Hu Y."/>
            <person name="Long H."/>
            <person name="Feng Y."/>
            <person name="Zong Z."/>
        </authorList>
    </citation>
    <scope>NUCLEOTIDE SEQUENCE [LARGE SCALE GENOMIC DNA]</scope>
    <source>
        <strain evidence="6 7">WCHAW010062</strain>
    </source>
</reference>
<accession>A0A3G2T032</accession>
<dbReference type="Gene3D" id="1.10.357.10">
    <property type="entry name" value="Tetracycline Repressor, domain 2"/>
    <property type="match status" value="1"/>
</dbReference>
<evidence type="ECO:0000256" key="1">
    <source>
        <dbReference type="ARBA" id="ARBA00023015"/>
    </source>
</evidence>
<evidence type="ECO:0000259" key="5">
    <source>
        <dbReference type="PROSITE" id="PS50977"/>
    </source>
</evidence>
<dbReference type="InterPro" id="IPR001647">
    <property type="entry name" value="HTH_TetR"/>
</dbReference>
<dbReference type="InterPro" id="IPR054156">
    <property type="entry name" value="YxaF_TetR_C"/>
</dbReference>
<dbReference type="AlphaFoldDB" id="A0A3G2T032"/>
<keyword evidence="3" id="KW-0804">Transcription</keyword>
<keyword evidence="2 4" id="KW-0238">DNA-binding</keyword>
<dbReference type="RefSeq" id="WP_087552893.1">
    <property type="nucleotide sequence ID" value="NZ_CP033133.1"/>
</dbReference>
<dbReference type="PANTHER" id="PTHR47506">
    <property type="entry name" value="TRANSCRIPTIONAL REGULATORY PROTEIN"/>
    <property type="match status" value="1"/>
</dbReference>
<protein>
    <submittedName>
        <fullName evidence="6">TetR/AcrR family transcriptional regulator</fullName>
    </submittedName>
</protein>
<feature type="domain" description="HTH tetR-type" evidence="5">
    <location>
        <begin position="5"/>
        <end position="65"/>
    </location>
</feature>
<organism evidence="6 7">
    <name type="scientific">Acinetobacter wuhouensis</name>
    <dbReference type="NCBI Taxonomy" id="1879050"/>
    <lineage>
        <taxon>Bacteria</taxon>
        <taxon>Pseudomonadati</taxon>
        <taxon>Pseudomonadota</taxon>
        <taxon>Gammaproteobacteria</taxon>
        <taxon>Moraxellales</taxon>
        <taxon>Moraxellaceae</taxon>
        <taxon>Acinetobacter</taxon>
    </lineage>
</organism>
<dbReference type="InterPro" id="IPR036271">
    <property type="entry name" value="Tet_transcr_reg_TetR-rel_C_sf"/>
</dbReference>
<evidence type="ECO:0000313" key="7">
    <source>
        <dbReference type="Proteomes" id="UP000279962"/>
    </source>
</evidence>
<sequence length="186" mass="21658">MRPQKLSSEQMLNICALQFKAHGYAGTSMEMLAKACGLSKASFYYYAPNKEALLLKVLEHTHQYLNQQLFTLDDFNEVDPITQFENMHRKAIQFFSYEIKGCLVGIISLEASSISEQILRKIRDIFQDWQNTFYQLFKQNLDENTAKNLAKISVADYEGAILMYRLNNDLFYLDQIKSRILQTLDQ</sequence>
<dbReference type="Pfam" id="PF00440">
    <property type="entry name" value="TetR_N"/>
    <property type="match status" value="1"/>
</dbReference>
<evidence type="ECO:0000256" key="3">
    <source>
        <dbReference type="ARBA" id="ARBA00023163"/>
    </source>
</evidence>
<dbReference type="PROSITE" id="PS50977">
    <property type="entry name" value="HTH_TETR_2"/>
    <property type="match status" value="1"/>
</dbReference>
<dbReference type="GO" id="GO:0003677">
    <property type="term" value="F:DNA binding"/>
    <property type="evidence" value="ECO:0007669"/>
    <property type="project" value="UniProtKB-UniRule"/>
</dbReference>